<evidence type="ECO:0000313" key="1">
    <source>
        <dbReference type="EMBL" id="KKN69192.1"/>
    </source>
</evidence>
<proteinExistence type="predicted"/>
<organism evidence="1">
    <name type="scientific">marine sediment metagenome</name>
    <dbReference type="NCBI Taxonomy" id="412755"/>
    <lineage>
        <taxon>unclassified sequences</taxon>
        <taxon>metagenomes</taxon>
        <taxon>ecological metagenomes</taxon>
    </lineage>
</organism>
<protein>
    <submittedName>
        <fullName evidence="1">Uncharacterized protein</fullName>
    </submittedName>
</protein>
<dbReference type="AlphaFoldDB" id="A0A0F9T2X0"/>
<name>A0A0F9T2X0_9ZZZZ</name>
<sequence length="161" mass="18218">MATPREDAKTEARTVDTRRRQVARLFAAGYSTAEMVATLTDAGYRRVSRPTIQRDVDALRRKWTEENADASAQWEGFVQRLDEEIEFWRRQVLLAPTVEQSAKIYADVVLVALKERAKLSGSYLPPKIDIGGFVRNWALGEGYDPDRAVELGRQVVDSLGF</sequence>
<gene>
    <name evidence="1" type="ORF">LCGC14_0443680</name>
</gene>
<comment type="caution">
    <text evidence="1">The sequence shown here is derived from an EMBL/GenBank/DDBJ whole genome shotgun (WGS) entry which is preliminary data.</text>
</comment>
<dbReference type="EMBL" id="LAZR01000431">
    <property type="protein sequence ID" value="KKN69192.1"/>
    <property type="molecule type" value="Genomic_DNA"/>
</dbReference>
<accession>A0A0F9T2X0</accession>
<reference evidence="1" key="1">
    <citation type="journal article" date="2015" name="Nature">
        <title>Complex archaea that bridge the gap between prokaryotes and eukaryotes.</title>
        <authorList>
            <person name="Spang A."/>
            <person name="Saw J.H."/>
            <person name="Jorgensen S.L."/>
            <person name="Zaremba-Niedzwiedzka K."/>
            <person name="Martijn J."/>
            <person name="Lind A.E."/>
            <person name="van Eijk R."/>
            <person name="Schleper C."/>
            <person name="Guy L."/>
            <person name="Ettema T.J."/>
        </authorList>
    </citation>
    <scope>NUCLEOTIDE SEQUENCE</scope>
</reference>